<evidence type="ECO:0000256" key="2">
    <source>
        <dbReference type="ARBA" id="ARBA00012513"/>
    </source>
</evidence>
<feature type="domain" description="AGC-kinase C-terminal" evidence="13">
    <location>
        <begin position="350"/>
        <end position="420"/>
    </location>
</feature>
<feature type="domain" description="Protein kinase" evidence="12">
    <location>
        <begin position="75"/>
        <end position="349"/>
    </location>
</feature>
<protein>
    <recommendedName>
        <fullName evidence="2">non-specific serine/threonine protein kinase</fullName>
        <ecNumber evidence="2">2.7.11.1</ecNumber>
    </recommendedName>
</protein>
<dbReference type="InterPro" id="IPR017892">
    <property type="entry name" value="Pkinase_C"/>
</dbReference>
<dbReference type="Pfam" id="PF00069">
    <property type="entry name" value="Pkinase"/>
    <property type="match status" value="2"/>
</dbReference>
<keyword evidence="8" id="KW-0418">Kinase</keyword>
<keyword evidence="6" id="KW-0677">Repeat</keyword>
<evidence type="ECO:0000256" key="1">
    <source>
        <dbReference type="ARBA" id="ARBA00001946"/>
    </source>
</evidence>
<evidence type="ECO:0000256" key="10">
    <source>
        <dbReference type="ARBA" id="ARBA00047899"/>
    </source>
</evidence>
<dbReference type="SMART" id="SM00133">
    <property type="entry name" value="S_TK_X"/>
    <property type="match status" value="1"/>
</dbReference>
<keyword evidence="9" id="KW-0067">ATP-binding</keyword>
<reference evidence="14" key="1">
    <citation type="submission" date="2020-05" db="UniProtKB">
        <authorList>
            <consortium name="EnsemblMetazoa"/>
        </authorList>
    </citation>
    <scope>IDENTIFICATION</scope>
    <source>
        <strain evidence="14">TTRI</strain>
    </source>
</reference>
<dbReference type="Pfam" id="PF00433">
    <property type="entry name" value="Pkinase_C"/>
    <property type="match status" value="1"/>
</dbReference>
<evidence type="ECO:0000256" key="11">
    <source>
        <dbReference type="ARBA" id="ARBA00048679"/>
    </source>
</evidence>
<dbReference type="SUPFAM" id="SSF56112">
    <property type="entry name" value="Protein kinase-like (PK-like)"/>
    <property type="match status" value="2"/>
</dbReference>
<dbReference type="Gene3D" id="1.10.510.10">
    <property type="entry name" value="Transferase(Phosphotransferase) domain 1"/>
    <property type="match status" value="2"/>
</dbReference>
<accession>A0A1A9V6B3</accession>
<dbReference type="PROSITE" id="PS51285">
    <property type="entry name" value="AGC_KINASE_CTER"/>
    <property type="match status" value="1"/>
</dbReference>
<keyword evidence="7" id="KW-0547">Nucleotide-binding</keyword>
<dbReference type="STRING" id="7395.A0A1A9V6B3"/>
<evidence type="ECO:0000256" key="7">
    <source>
        <dbReference type="ARBA" id="ARBA00022741"/>
    </source>
</evidence>
<dbReference type="GO" id="GO:0106310">
    <property type="term" value="F:protein serine kinase activity"/>
    <property type="evidence" value="ECO:0007669"/>
    <property type="project" value="RHEA"/>
</dbReference>
<dbReference type="VEuPathDB" id="VectorBase:GAUT027357"/>
<comment type="catalytic activity">
    <reaction evidence="10">
        <text>L-threonyl-[protein] + ATP = O-phospho-L-threonyl-[protein] + ADP + H(+)</text>
        <dbReference type="Rhea" id="RHEA:46608"/>
        <dbReference type="Rhea" id="RHEA-COMP:11060"/>
        <dbReference type="Rhea" id="RHEA-COMP:11605"/>
        <dbReference type="ChEBI" id="CHEBI:15378"/>
        <dbReference type="ChEBI" id="CHEBI:30013"/>
        <dbReference type="ChEBI" id="CHEBI:30616"/>
        <dbReference type="ChEBI" id="CHEBI:61977"/>
        <dbReference type="ChEBI" id="CHEBI:456216"/>
        <dbReference type="EC" id="2.7.11.1"/>
    </reaction>
</comment>
<dbReference type="PROSITE" id="PS50011">
    <property type="entry name" value="PROTEIN_KINASE_DOM"/>
    <property type="match status" value="1"/>
</dbReference>
<dbReference type="InterPro" id="IPR000961">
    <property type="entry name" value="AGC-kinase_C"/>
</dbReference>
<evidence type="ECO:0000313" key="15">
    <source>
        <dbReference type="Proteomes" id="UP000078200"/>
    </source>
</evidence>
<comment type="catalytic activity">
    <reaction evidence="11">
        <text>L-seryl-[protein] + ATP = O-phospho-L-seryl-[protein] + ADP + H(+)</text>
        <dbReference type="Rhea" id="RHEA:17989"/>
        <dbReference type="Rhea" id="RHEA-COMP:9863"/>
        <dbReference type="Rhea" id="RHEA-COMP:11604"/>
        <dbReference type="ChEBI" id="CHEBI:15378"/>
        <dbReference type="ChEBI" id="CHEBI:29999"/>
        <dbReference type="ChEBI" id="CHEBI:30616"/>
        <dbReference type="ChEBI" id="CHEBI:83421"/>
        <dbReference type="ChEBI" id="CHEBI:456216"/>
        <dbReference type="EC" id="2.7.11.1"/>
    </reaction>
</comment>
<dbReference type="EnsemblMetazoa" id="GAUT027357-RA">
    <property type="protein sequence ID" value="GAUT027357-PA"/>
    <property type="gene ID" value="GAUT027357"/>
</dbReference>
<comment type="cofactor">
    <cofactor evidence="1">
        <name>Mg(2+)</name>
        <dbReference type="ChEBI" id="CHEBI:18420"/>
    </cofactor>
</comment>
<dbReference type="AlphaFoldDB" id="A0A1A9V6B3"/>
<keyword evidence="3" id="KW-0723">Serine/threonine-protein kinase</keyword>
<dbReference type="GO" id="GO:0005524">
    <property type="term" value="F:ATP binding"/>
    <property type="evidence" value="ECO:0007669"/>
    <property type="project" value="UniProtKB-KW"/>
</dbReference>
<keyword evidence="5" id="KW-0808">Transferase</keyword>
<keyword evidence="4" id="KW-0597">Phosphoprotein</keyword>
<dbReference type="PANTHER" id="PTHR24351">
    <property type="entry name" value="RIBOSOMAL PROTEIN S6 KINASE"/>
    <property type="match status" value="1"/>
</dbReference>
<evidence type="ECO:0000259" key="12">
    <source>
        <dbReference type="PROSITE" id="PS50011"/>
    </source>
</evidence>
<evidence type="ECO:0000256" key="5">
    <source>
        <dbReference type="ARBA" id="ARBA00022679"/>
    </source>
</evidence>
<evidence type="ECO:0000256" key="4">
    <source>
        <dbReference type="ARBA" id="ARBA00022553"/>
    </source>
</evidence>
<dbReference type="InterPro" id="IPR011009">
    <property type="entry name" value="Kinase-like_dom_sf"/>
</dbReference>
<evidence type="ECO:0000256" key="9">
    <source>
        <dbReference type="ARBA" id="ARBA00022840"/>
    </source>
</evidence>
<dbReference type="SMART" id="SM00220">
    <property type="entry name" value="S_TKc"/>
    <property type="match status" value="1"/>
</dbReference>
<evidence type="ECO:0000313" key="14">
    <source>
        <dbReference type="EnsemblMetazoa" id="GAUT027357-PA"/>
    </source>
</evidence>
<keyword evidence="15" id="KW-1185">Reference proteome</keyword>
<dbReference type="GO" id="GO:0004674">
    <property type="term" value="F:protein serine/threonine kinase activity"/>
    <property type="evidence" value="ECO:0007669"/>
    <property type="project" value="UniProtKB-KW"/>
</dbReference>
<dbReference type="Gene3D" id="3.30.200.20">
    <property type="entry name" value="Phosphorylase Kinase, domain 1"/>
    <property type="match status" value="1"/>
</dbReference>
<dbReference type="InterPro" id="IPR000719">
    <property type="entry name" value="Prot_kinase_dom"/>
</dbReference>
<evidence type="ECO:0000256" key="6">
    <source>
        <dbReference type="ARBA" id="ARBA00022737"/>
    </source>
</evidence>
<dbReference type="EC" id="2.7.11.1" evidence="2"/>
<name>A0A1A9V6B3_GLOAU</name>
<dbReference type="Proteomes" id="UP000078200">
    <property type="component" value="Unassembled WGS sequence"/>
</dbReference>
<evidence type="ECO:0000256" key="8">
    <source>
        <dbReference type="ARBA" id="ARBA00022777"/>
    </source>
</evidence>
<sequence>MRITVRGHCPSCVSPVITNNVVTANFTKLVIDDVFTYLQNISEFSENIVKIYIVEMVLGLEHLHKMNIVCRDIKLENIVLDGQGHITLVDFGLSKVLSPDFDYCAHDFYDTPEYMAPEMIKGEAYGFAIDWWSVGAILEIIRQTPFVVQLHYAFQTETKLYLILDFCSGGDLFTCLQNASKFSEDIVKIYIGEMVLGIEHLHKMNIVCRDIKLENIMLDDQGHIILVDFGLSKVLSPDSDYCAHDFCGTPEYMAPELIKGEAYGFAIDWWSVGVVTYELLTGCSPFFTDGNANNQSDLEECIKKMDPLFPRTLGKTAKDFILRMLKKDPKKRLNGNKKSAEDIKSHPFFHGINWNDLQNKRVKAPLQPQLSSEEDTRHFSKVFTQKTEMPDSQDLVPFRTTQRLFRGYSYVAPQYLHETAYDTRMFTQNLQSSQYNLRLLRCFVPPNHDGQLYA</sequence>
<proteinExistence type="predicted"/>
<evidence type="ECO:0000259" key="13">
    <source>
        <dbReference type="PROSITE" id="PS51285"/>
    </source>
</evidence>
<evidence type="ECO:0000256" key="3">
    <source>
        <dbReference type="ARBA" id="ARBA00022527"/>
    </source>
</evidence>
<organism evidence="14 15">
    <name type="scientific">Glossina austeni</name>
    <name type="common">Savannah tsetse fly</name>
    <dbReference type="NCBI Taxonomy" id="7395"/>
    <lineage>
        <taxon>Eukaryota</taxon>
        <taxon>Metazoa</taxon>
        <taxon>Ecdysozoa</taxon>
        <taxon>Arthropoda</taxon>
        <taxon>Hexapoda</taxon>
        <taxon>Insecta</taxon>
        <taxon>Pterygota</taxon>
        <taxon>Neoptera</taxon>
        <taxon>Endopterygota</taxon>
        <taxon>Diptera</taxon>
        <taxon>Brachycera</taxon>
        <taxon>Muscomorpha</taxon>
        <taxon>Hippoboscoidea</taxon>
        <taxon>Glossinidae</taxon>
        <taxon>Glossina</taxon>
    </lineage>
</organism>
<dbReference type="FunFam" id="1.10.510.10:FF:000109">
    <property type="entry name" value="Ribosomal protein S6 kinase"/>
    <property type="match status" value="1"/>
</dbReference>